<dbReference type="InterPro" id="IPR000157">
    <property type="entry name" value="TIR_dom"/>
</dbReference>
<accession>A0A2V5JTX3</accession>
<dbReference type="Pfam" id="PF13676">
    <property type="entry name" value="TIR_2"/>
    <property type="match status" value="1"/>
</dbReference>
<evidence type="ECO:0000313" key="3">
    <source>
        <dbReference type="Proteomes" id="UP000247476"/>
    </source>
</evidence>
<dbReference type="PROSITE" id="PS51534">
    <property type="entry name" value="SEFIR"/>
    <property type="match status" value="1"/>
</dbReference>
<dbReference type="Gene3D" id="3.40.50.10140">
    <property type="entry name" value="Toll/interleukin-1 receptor homology (TIR) domain"/>
    <property type="match status" value="1"/>
</dbReference>
<dbReference type="InterPro" id="IPR013568">
    <property type="entry name" value="SEFIR_dom"/>
</dbReference>
<proteinExistence type="predicted"/>
<comment type="caution">
    <text evidence="2">The sequence shown here is derived from an EMBL/GenBank/DDBJ whole genome shotgun (WGS) entry which is preliminary data.</text>
</comment>
<dbReference type="RefSeq" id="WP_110844110.1">
    <property type="nucleotide sequence ID" value="NZ_QJVJ01000025.1"/>
</dbReference>
<dbReference type="GO" id="GO:0007165">
    <property type="term" value="P:signal transduction"/>
    <property type="evidence" value="ECO:0007669"/>
    <property type="project" value="InterPro"/>
</dbReference>
<evidence type="ECO:0000259" key="1">
    <source>
        <dbReference type="PROSITE" id="PS51534"/>
    </source>
</evidence>
<evidence type="ECO:0000313" key="2">
    <source>
        <dbReference type="EMBL" id="PYI50015.1"/>
    </source>
</evidence>
<dbReference type="Proteomes" id="UP000247476">
    <property type="component" value="Unassembled WGS sequence"/>
</dbReference>
<gene>
    <name evidence="2" type="ORF">DLM86_31225</name>
</gene>
<sequence length="327" mass="38361">MKERITAFFSYSWDNPQHEQWVVDLANRLRADGGIDAQIDKFVLYEKTVNLNQMMIEAMRDYDYVVVVLTENYANKADAFTGGVGFESELLLPTLRRNKDKIILIMRHSGNYEAVFPFHMQDYYAIDFSNEDQFENKLQELIRRIYRASPYQKAPLGEIPQFDSAVITPAVPTKSVKSLFEDIQMPILKKFTDLDKEEHLKRSYKEMKELFIQLFEHVQSVNPNFKFTLDEDSSQKCMFKFYVDGQLKTGLKMWVGGFTHSSQSINFHYGVHSFNDNSMNEMIYSEVKNDTLSLRMTMNFYDRDESTTPETIVRTIWKNHILTALKI</sequence>
<name>A0A2V5JTX3_9BACL</name>
<organism evidence="2 3">
    <name type="scientific">Paenibacillus flagellatus</name>
    <dbReference type="NCBI Taxonomy" id="2211139"/>
    <lineage>
        <taxon>Bacteria</taxon>
        <taxon>Bacillati</taxon>
        <taxon>Bacillota</taxon>
        <taxon>Bacilli</taxon>
        <taxon>Bacillales</taxon>
        <taxon>Paenibacillaceae</taxon>
        <taxon>Paenibacillus</taxon>
    </lineage>
</organism>
<dbReference type="InterPro" id="IPR035897">
    <property type="entry name" value="Toll_tir_struct_dom_sf"/>
</dbReference>
<keyword evidence="3" id="KW-1185">Reference proteome</keyword>
<reference evidence="2 3" key="1">
    <citation type="submission" date="2018-05" db="EMBL/GenBank/DDBJ databases">
        <title>Paenibacillus flagellatus sp. nov., isolated from selenium mineral soil.</title>
        <authorList>
            <person name="Dai X."/>
        </authorList>
    </citation>
    <scope>NUCLEOTIDE SEQUENCE [LARGE SCALE GENOMIC DNA]</scope>
    <source>
        <strain evidence="2 3">DXL2</strain>
    </source>
</reference>
<protein>
    <recommendedName>
        <fullName evidence="1">SEFIR domain-containing protein</fullName>
    </recommendedName>
</protein>
<dbReference type="EMBL" id="QJVJ01000025">
    <property type="protein sequence ID" value="PYI50015.1"/>
    <property type="molecule type" value="Genomic_DNA"/>
</dbReference>
<dbReference type="AlphaFoldDB" id="A0A2V5JTX3"/>
<dbReference type="OrthoDB" id="5149141at2"/>
<dbReference type="SUPFAM" id="SSF52200">
    <property type="entry name" value="Toll/Interleukin receptor TIR domain"/>
    <property type="match status" value="1"/>
</dbReference>
<feature type="domain" description="SEFIR" evidence="1">
    <location>
        <begin position="4"/>
        <end position="137"/>
    </location>
</feature>